<comment type="caution">
    <text evidence="12">The sequence shown here is derived from an EMBL/GenBank/DDBJ whole genome shotgun (WGS) entry which is preliminary data.</text>
</comment>
<organism evidence="12 13">
    <name type="scientific">Tremella mesenterica</name>
    <name type="common">Jelly fungus</name>
    <dbReference type="NCBI Taxonomy" id="5217"/>
    <lineage>
        <taxon>Eukaryota</taxon>
        <taxon>Fungi</taxon>
        <taxon>Dikarya</taxon>
        <taxon>Basidiomycota</taxon>
        <taxon>Agaricomycotina</taxon>
        <taxon>Tremellomycetes</taxon>
        <taxon>Tremellales</taxon>
        <taxon>Tremellaceae</taxon>
        <taxon>Tremella</taxon>
    </lineage>
</organism>
<keyword evidence="6 10" id="KW-0735">Signal-anchor</keyword>
<comment type="similarity">
    <text evidence="2 10">Belongs to the glycosyltransferase 31 family.</text>
</comment>
<dbReference type="OrthoDB" id="414175at2759"/>
<evidence type="ECO:0000256" key="4">
    <source>
        <dbReference type="ARBA" id="ARBA00022679"/>
    </source>
</evidence>
<dbReference type="GO" id="GO:0000139">
    <property type="term" value="C:Golgi membrane"/>
    <property type="evidence" value="ECO:0007669"/>
    <property type="project" value="UniProtKB-SubCell"/>
</dbReference>
<evidence type="ECO:0000256" key="1">
    <source>
        <dbReference type="ARBA" id="ARBA00004323"/>
    </source>
</evidence>
<dbReference type="VEuPathDB" id="FungiDB:TREMEDRAFT_73046"/>
<accession>A0A4Q1BN23</accession>
<dbReference type="PANTHER" id="PTHR11214">
    <property type="entry name" value="BETA-1,3-N-ACETYLGLUCOSAMINYLTRANSFERASE"/>
    <property type="match status" value="1"/>
</dbReference>
<keyword evidence="5 10" id="KW-0812">Transmembrane</keyword>
<dbReference type="EC" id="2.4.1.-" evidence="10"/>
<protein>
    <recommendedName>
        <fullName evidence="10">Hexosyltransferase</fullName>
        <ecNumber evidence="10">2.4.1.-</ecNumber>
    </recommendedName>
</protein>
<proteinExistence type="inferred from homology"/>
<feature type="region of interest" description="Disordered" evidence="11">
    <location>
        <begin position="25"/>
        <end position="44"/>
    </location>
</feature>
<evidence type="ECO:0000313" key="12">
    <source>
        <dbReference type="EMBL" id="RXK39072.1"/>
    </source>
</evidence>
<keyword evidence="4" id="KW-0808">Transferase</keyword>
<feature type="compositionally biased region" description="Basic residues" evidence="11">
    <location>
        <begin position="30"/>
        <end position="44"/>
    </location>
</feature>
<evidence type="ECO:0000256" key="3">
    <source>
        <dbReference type="ARBA" id="ARBA00022676"/>
    </source>
</evidence>
<feature type="transmembrane region" description="Helical" evidence="10">
    <location>
        <begin position="68"/>
        <end position="90"/>
    </location>
</feature>
<keyword evidence="7 10" id="KW-1133">Transmembrane helix</keyword>
<dbReference type="EMBL" id="SDIL01000036">
    <property type="protein sequence ID" value="RXK39072.1"/>
    <property type="molecule type" value="Genomic_DNA"/>
</dbReference>
<dbReference type="GO" id="GO:0051072">
    <property type="term" value="P:4,6-pyruvylated galactose residue biosynthetic process"/>
    <property type="evidence" value="ECO:0007669"/>
    <property type="project" value="TreeGrafter"/>
</dbReference>
<comment type="subcellular location">
    <subcellularLocation>
        <location evidence="1 10">Golgi apparatus membrane</location>
        <topology evidence="1 10">Single-pass type II membrane protein</topology>
    </subcellularLocation>
</comment>
<evidence type="ECO:0000256" key="2">
    <source>
        <dbReference type="ARBA" id="ARBA00008661"/>
    </source>
</evidence>
<evidence type="ECO:0000256" key="7">
    <source>
        <dbReference type="ARBA" id="ARBA00022989"/>
    </source>
</evidence>
<evidence type="ECO:0000313" key="13">
    <source>
        <dbReference type="Proteomes" id="UP000289152"/>
    </source>
</evidence>
<feature type="region of interest" description="Disordered" evidence="11">
    <location>
        <begin position="393"/>
        <end position="414"/>
    </location>
</feature>
<gene>
    <name evidence="12" type="ORF">M231_03577</name>
</gene>
<evidence type="ECO:0000256" key="11">
    <source>
        <dbReference type="SAM" id="MobiDB-lite"/>
    </source>
</evidence>
<dbReference type="Proteomes" id="UP000289152">
    <property type="component" value="Unassembled WGS sequence"/>
</dbReference>
<keyword evidence="9 10" id="KW-0472">Membrane</keyword>
<dbReference type="AlphaFoldDB" id="A0A4Q1BN23"/>
<evidence type="ECO:0000256" key="8">
    <source>
        <dbReference type="ARBA" id="ARBA00023034"/>
    </source>
</evidence>
<evidence type="ECO:0000256" key="9">
    <source>
        <dbReference type="ARBA" id="ARBA00023136"/>
    </source>
</evidence>
<keyword evidence="13" id="KW-1185">Reference proteome</keyword>
<keyword evidence="8 10" id="KW-0333">Golgi apparatus</keyword>
<name>A0A4Q1BN23_TREME</name>
<dbReference type="GO" id="GO:0016758">
    <property type="term" value="F:hexosyltransferase activity"/>
    <property type="evidence" value="ECO:0007669"/>
    <property type="project" value="InterPro"/>
</dbReference>
<dbReference type="Gene3D" id="3.90.550.50">
    <property type="match status" value="1"/>
</dbReference>
<dbReference type="PANTHER" id="PTHR11214:SF351">
    <property type="entry name" value="BETA-1,3-GALACTOSYLTRANSFERASE PVG3"/>
    <property type="match status" value="1"/>
</dbReference>
<evidence type="ECO:0000256" key="6">
    <source>
        <dbReference type="ARBA" id="ARBA00022968"/>
    </source>
</evidence>
<dbReference type="InterPro" id="IPR002659">
    <property type="entry name" value="Glyco_trans_31"/>
</dbReference>
<sequence length="473" mass="54778">MSLGNRTSLSKRVPFFSSLFGFGRSDSDKRHRSKLSSTTRSRHLLSRPPTMGQGNFLAIFPRRFLRRLLICLFIFTLILTSIPFAAYQYYLRHPEPPKHHKHNFFEALPWPFRLYKENYYPSPIKPEPPEALPDLLAAPWAGSWKLPPLGSINNQRYTQDGQEGVLLKLHVFSTPHISASKRRRLIREYSPMHYIPREYRHLIEFNFVLGRLPLIENVMDPMELKKEQEEYGDMIFLDGLKGGENMNDGKTLDWVKAVGRGKAGKEAWWVVKCDDDTFPLLPNLLDFLLSQDPHTPTWFGTALGRWVGYYYYYQGMMYGFSWGVAKTIASADLPRKFVETNYDEDAKMGIVMMSLPPTPKISNRLSHLQPTNLTDPLQTDPILRLSELAAKARGERKKKDYSSPYPNPDPRTGLKKIDVGRRMASLFDWYVAGTNKALCWHGLKLDEDYLQGYHQAAKRGKWSPPSWLKKYQR</sequence>
<reference evidence="12 13" key="1">
    <citation type="submission" date="2016-06" db="EMBL/GenBank/DDBJ databases">
        <title>Evolution of pathogenesis and genome organization in the Tremellales.</title>
        <authorList>
            <person name="Cuomo C."/>
            <person name="Litvintseva A."/>
            <person name="Heitman J."/>
            <person name="Chen Y."/>
            <person name="Sun S."/>
            <person name="Springer D."/>
            <person name="Dromer F."/>
            <person name="Young S."/>
            <person name="Zeng Q."/>
            <person name="Chapman S."/>
            <person name="Gujja S."/>
            <person name="Saif S."/>
            <person name="Birren B."/>
        </authorList>
    </citation>
    <scope>NUCLEOTIDE SEQUENCE [LARGE SCALE GENOMIC DNA]</scope>
    <source>
        <strain evidence="12 13">ATCC 28783</strain>
    </source>
</reference>
<evidence type="ECO:0000256" key="10">
    <source>
        <dbReference type="RuleBase" id="RU363063"/>
    </source>
</evidence>
<dbReference type="InParanoid" id="A0A4Q1BN23"/>
<keyword evidence="3 10" id="KW-0328">Glycosyltransferase</keyword>
<evidence type="ECO:0000256" key="5">
    <source>
        <dbReference type="ARBA" id="ARBA00022692"/>
    </source>
</evidence>